<evidence type="ECO:0000256" key="1">
    <source>
        <dbReference type="SAM" id="MobiDB-lite"/>
    </source>
</evidence>
<name>A0A183BM30_GLOPA</name>
<feature type="region of interest" description="Disordered" evidence="1">
    <location>
        <begin position="1"/>
        <end position="21"/>
    </location>
</feature>
<reference evidence="3" key="3">
    <citation type="submission" date="2016-06" db="UniProtKB">
        <authorList>
            <consortium name="WormBaseParasite"/>
        </authorList>
    </citation>
    <scope>IDENTIFICATION</scope>
</reference>
<reference evidence="2" key="2">
    <citation type="submission" date="2014-05" db="EMBL/GenBank/DDBJ databases">
        <title>The genome and life-stage specific transcriptomes of Globodera pallida elucidate key aspects of plant parasitism by a cyst nematode.</title>
        <authorList>
            <person name="Cotton J.A."/>
            <person name="Lilley C.J."/>
            <person name="Jones L.M."/>
            <person name="Kikuchi T."/>
            <person name="Reid A.J."/>
            <person name="Thorpe P."/>
            <person name="Tsai I.J."/>
            <person name="Beasley H."/>
            <person name="Blok V."/>
            <person name="Cock P.J.A."/>
            <person name="Van den Akker S.E."/>
            <person name="Holroyd N."/>
            <person name="Hunt M."/>
            <person name="Mantelin S."/>
            <person name="Naghra H."/>
            <person name="Pain A."/>
            <person name="Palomares-Rius J.E."/>
            <person name="Zarowiecki M."/>
            <person name="Berriman M."/>
            <person name="Jones J.T."/>
            <person name="Urwin P.E."/>
        </authorList>
    </citation>
    <scope>NUCLEOTIDE SEQUENCE [LARGE SCALE GENOMIC DNA]</scope>
    <source>
        <strain evidence="2">Lindley</strain>
    </source>
</reference>
<evidence type="ECO:0000313" key="3">
    <source>
        <dbReference type="WBParaSite" id="GPLIN_000166500"/>
    </source>
</evidence>
<keyword evidence="2" id="KW-1185">Reference proteome</keyword>
<dbReference type="AlphaFoldDB" id="A0A183BM30"/>
<evidence type="ECO:0000313" key="2">
    <source>
        <dbReference type="Proteomes" id="UP000050741"/>
    </source>
</evidence>
<organism evidence="2 3">
    <name type="scientific">Globodera pallida</name>
    <name type="common">Potato cyst nematode worm</name>
    <name type="synonym">Heterodera pallida</name>
    <dbReference type="NCBI Taxonomy" id="36090"/>
    <lineage>
        <taxon>Eukaryota</taxon>
        <taxon>Metazoa</taxon>
        <taxon>Ecdysozoa</taxon>
        <taxon>Nematoda</taxon>
        <taxon>Chromadorea</taxon>
        <taxon>Rhabditida</taxon>
        <taxon>Tylenchina</taxon>
        <taxon>Tylenchomorpha</taxon>
        <taxon>Tylenchoidea</taxon>
        <taxon>Heteroderidae</taxon>
        <taxon>Heteroderinae</taxon>
        <taxon>Globodera</taxon>
    </lineage>
</organism>
<sequence>MKGRWRPANSEHVEVSKSANKTGPHTVKLYQRLRNGIDVVYRVQLSIDYCDRNINDMKSSAAIILEPYEPQMRQQSHESFHKVPTLPRRWMI</sequence>
<reference evidence="2" key="1">
    <citation type="submission" date="2013-12" db="EMBL/GenBank/DDBJ databases">
        <authorList>
            <person name="Aslett M."/>
        </authorList>
    </citation>
    <scope>NUCLEOTIDE SEQUENCE [LARGE SCALE GENOMIC DNA]</scope>
    <source>
        <strain evidence="2">Lindley</strain>
    </source>
</reference>
<dbReference type="WBParaSite" id="GPLIN_000166500">
    <property type="protein sequence ID" value="GPLIN_000166500"/>
    <property type="gene ID" value="GPLIN_000166500"/>
</dbReference>
<dbReference type="Proteomes" id="UP000050741">
    <property type="component" value="Unassembled WGS sequence"/>
</dbReference>
<protein>
    <submittedName>
        <fullName evidence="3">Cystatin domain-containing protein</fullName>
    </submittedName>
</protein>
<proteinExistence type="predicted"/>
<accession>A0A183BM30</accession>